<feature type="region of interest" description="Disordered" evidence="1">
    <location>
        <begin position="118"/>
        <end position="154"/>
    </location>
</feature>
<feature type="compositionally biased region" description="Low complexity" evidence="1">
    <location>
        <begin position="122"/>
        <end position="154"/>
    </location>
</feature>
<accession>A0ABW4SVR2</accession>
<evidence type="ECO:0000256" key="1">
    <source>
        <dbReference type="SAM" id="MobiDB-lite"/>
    </source>
</evidence>
<dbReference type="InterPro" id="IPR009218">
    <property type="entry name" value="HD_phosphohydro"/>
</dbReference>
<dbReference type="PIRSF" id="PIRSF035170">
    <property type="entry name" value="HD_phosphohydro"/>
    <property type="match status" value="1"/>
</dbReference>
<name>A0ABW4SVR2_9ACTN</name>
<evidence type="ECO:0000313" key="3">
    <source>
        <dbReference type="Proteomes" id="UP001597368"/>
    </source>
</evidence>
<evidence type="ECO:0000313" key="2">
    <source>
        <dbReference type="EMBL" id="MFD1933722.1"/>
    </source>
</evidence>
<protein>
    <submittedName>
        <fullName evidence="2">Metal-dependent phosphohydrolase</fullName>
    </submittedName>
</protein>
<dbReference type="EMBL" id="JBHUFV010000033">
    <property type="protein sequence ID" value="MFD1933722.1"/>
    <property type="molecule type" value="Genomic_DNA"/>
</dbReference>
<dbReference type="PANTHER" id="PTHR21174:SF0">
    <property type="entry name" value="HD PHOSPHOHYDROLASE FAMILY PROTEIN-RELATED"/>
    <property type="match status" value="1"/>
</dbReference>
<dbReference type="RefSeq" id="WP_379573758.1">
    <property type="nucleotide sequence ID" value="NZ_JBHUFV010000033.1"/>
</dbReference>
<dbReference type="Proteomes" id="UP001597368">
    <property type="component" value="Unassembled WGS sequence"/>
</dbReference>
<dbReference type="Gene3D" id="1.10.3210.10">
    <property type="entry name" value="Hypothetical protein af1432"/>
    <property type="match status" value="1"/>
</dbReference>
<dbReference type="SUPFAM" id="SSF109604">
    <property type="entry name" value="HD-domain/PDEase-like"/>
    <property type="match status" value="1"/>
</dbReference>
<organism evidence="2 3">
    <name type="scientific">Nonomuraea mangrovi</name>
    <dbReference type="NCBI Taxonomy" id="2316207"/>
    <lineage>
        <taxon>Bacteria</taxon>
        <taxon>Bacillati</taxon>
        <taxon>Actinomycetota</taxon>
        <taxon>Actinomycetes</taxon>
        <taxon>Streptosporangiales</taxon>
        <taxon>Streptosporangiaceae</taxon>
        <taxon>Nonomuraea</taxon>
    </lineage>
</organism>
<dbReference type="PANTHER" id="PTHR21174">
    <property type="match status" value="1"/>
</dbReference>
<comment type="caution">
    <text evidence="2">The sequence shown here is derived from an EMBL/GenBank/DDBJ whole genome shotgun (WGS) entry which is preliminary data.</text>
</comment>
<gene>
    <name evidence="2" type="ORF">ACFSKW_19870</name>
</gene>
<reference evidence="3" key="1">
    <citation type="journal article" date="2019" name="Int. J. Syst. Evol. Microbiol.">
        <title>The Global Catalogue of Microorganisms (GCM) 10K type strain sequencing project: providing services to taxonomists for standard genome sequencing and annotation.</title>
        <authorList>
            <consortium name="The Broad Institute Genomics Platform"/>
            <consortium name="The Broad Institute Genome Sequencing Center for Infectious Disease"/>
            <person name="Wu L."/>
            <person name="Ma J."/>
        </authorList>
    </citation>
    <scope>NUCLEOTIDE SEQUENCE [LARGE SCALE GENOMIC DNA]</scope>
    <source>
        <strain evidence="3">ICMP 6774ER</strain>
    </source>
</reference>
<sequence length="242" mass="25284">MSHSLADGWTGLVGPSHAAGAVGAELLARWAEPHRRYHTPDHLRAVLAAIDTLAPVAADLDAVRLAAWFHDAVYEGRAGSDEERSAQLALSRLPRCGVPGERVAEVARLVRLTATHDPDYTAAGPAQDAGAASGRDAGAASGRTAGAASGRDAGAMSGRDANGAVLCDADLAVLAGDAYPAYASAVRREYAHVPDELFRQGRAQVLRRLLAAPRLYRTALAHELWEGKARANMAAELAALES</sequence>
<keyword evidence="3" id="KW-1185">Reference proteome</keyword>
<proteinExistence type="predicted"/>